<keyword evidence="1" id="KW-1015">Disulfide bond</keyword>
<evidence type="ECO:0000313" key="5">
    <source>
        <dbReference type="Proteomes" id="UP000285301"/>
    </source>
</evidence>
<dbReference type="Pfam" id="PF00089">
    <property type="entry name" value="Trypsin"/>
    <property type="match status" value="1"/>
</dbReference>
<dbReference type="GO" id="GO:0006508">
    <property type="term" value="P:proteolysis"/>
    <property type="evidence" value="ECO:0007669"/>
    <property type="project" value="UniProtKB-KW"/>
</dbReference>
<dbReference type="Gene3D" id="2.40.10.10">
    <property type="entry name" value="Trypsin-like serine proteases"/>
    <property type="match status" value="1"/>
</dbReference>
<dbReference type="STRING" id="1965070.A0A3S3SH36"/>
<protein>
    <submittedName>
        <fullName evidence="4">Serine protease snake-like protein</fullName>
    </submittedName>
</protein>
<keyword evidence="5" id="KW-1185">Reference proteome</keyword>
<proteinExistence type="inferred from homology"/>
<feature type="domain" description="Peptidase S1" evidence="3">
    <location>
        <begin position="1"/>
        <end position="116"/>
    </location>
</feature>
<evidence type="ECO:0000259" key="3">
    <source>
        <dbReference type="PROSITE" id="PS50240"/>
    </source>
</evidence>
<organism evidence="4 5">
    <name type="scientific">Dinothrombium tinctorium</name>
    <dbReference type="NCBI Taxonomy" id="1965070"/>
    <lineage>
        <taxon>Eukaryota</taxon>
        <taxon>Metazoa</taxon>
        <taxon>Ecdysozoa</taxon>
        <taxon>Arthropoda</taxon>
        <taxon>Chelicerata</taxon>
        <taxon>Arachnida</taxon>
        <taxon>Acari</taxon>
        <taxon>Acariformes</taxon>
        <taxon>Trombidiformes</taxon>
        <taxon>Prostigmata</taxon>
        <taxon>Anystina</taxon>
        <taxon>Parasitengona</taxon>
        <taxon>Trombidioidea</taxon>
        <taxon>Trombidiidae</taxon>
        <taxon>Dinothrombium</taxon>
    </lineage>
</organism>
<dbReference type="InterPro" id="IPR001254">
    <property type="entry name" value="Trypsin_dom"/>
</dbReference>
<reference evidence="4 5" key="1">
    <citation type="journal article" date="2018" name="Gigascience">
        <title>Genomes of trombidid mites reveal novel predicted allergens and laterally-transferred genes associated with secondary metabolism.</title>
        <authorList>
            <person name="Dong X."/>
            <person name="Chaisiri K."/>
            <person name="Xia D."/>
            <person name="Armstrong S.D."/>
            <person name="Fang Y."/>
            <person name="Donnelly M.J."/>
            <person name="Kadowaki T."/>
            <person name="McGarry J.W."/>
            <person name="Darby A.C."/>
            <person name="Makepeace B.L."/>
        </authorList>
    </citation>
    <scope>NUCLEOTIDE SEQUENCE [LARGE SCALE GENOMIC DNA]</scope>
    <source>
        <strain evidence="4">UoL-WK</strain>
    </source>
</reference>
<dbReference type="InterPro" id="IPR051487">
    <property type="entry name" value="Ser/Thr_Proteases_Immune/Dev"/>
</dbReference>
<name>A0A3S3SH36_9ACAR</name>
<accession>A0A3S3SH36</accession>
<dbReference type="GO" id="GO:0004252">
    <property type="term" value="F:serine-type endopeptidase activity"/>
    <property type="evidence" value="ECO:0007669"/>
    <property type="project" value="InterPro"/>
</dbReference>
<dbReference type="Proteomes" id="UP000285301">
    <property type="component" value="Unassembled WGS sequence"/>
</dbReference>
<dbReference type="SUPFAM" id="SSF50494">
    <property type="entry name" value="Trypsin-like serine proteases"/>
    <property type="match status" value="1"/>
</dbReference>
<gene>
    <name evidence="4" type="ORF">B4U79_04852</name>
</gene>
<dbReference type="EMBL" id="NCKU01000836">
    <property type="protein sequence ID" value="RWS13966.1"/>
    <property type="molecule type" value="Genomic_DNA"/>
</dbReference>
<dbReference type="OrthoDB" id="8440449at2759"/>
<dbReference type="InterPro" id="IPR043504">
    <property type="entry name" value="Peptidase_S1_PA_chymotrypsin"/>
</dbReference>
<dbReference type="PANTHER" id="PTHR24256">
    <property type="entry name" value="TRYPTASE-RELATED"/>
    <property type="match status" value="1"/>
</dbReference>
<dbReference type="InterPro" id="IPR009003">
    <property type="entry name" value="Peptidase_S1_PA"/>
</dbReference>
<comment type="caution">
    <text evidence="4">The sequence shown here is derived from an EMBL/GenBank/DDBJ whole genome shotgun (WGS) entry which is preliminary data.</text>
</comment>
<sequence length="119" mass="13680">MLEFEDEEMSIAGWGATSAKEKQTDYLMEATVEEQDFETCNVHWQRTLNSTFEICAGKKNADSCIGDNGGPLMYSKDGMTYLIGVFSFSRNPCGRYKDTVYTRVTSYLNWIEKCFQYEI</sequence>
<evidence type="ECO:0000313" key="4">
    <source>
        <dbReference type="EMBL" id="RWS13966.1"/>
    </source>
</evidence>
<dbReference type="AlphaFoldDB" id="A0A3S3SH36"/>
<evidence type="ECO:0000256" key="1">
    <source>
        <dbReference type="ARBA" id="ARBA00023157"/>
    </source>
</evidence>
<keyword evidence="4" id="KW-0645">Protease</keyword>
<evidence type="ECO:0000256" key="2">
    <source>
        <dbReference type="ARBA" id="ARBA00024195"/>
    </source>
</evidence>
<dbReference type="PROSITE" id="PS50240">
    <property type="entry name" value="TRYPSIN_DOM"/>
    <property type="match status" value="1"/>
</dbReference>
<comment type="similarity">
    <text evidence="2">Belongs to the peptidase S1 family. CLIP subfamily.</text>
</comment>
<keyword evidence="4" id="KW-0378">Hydrolase</keyword>